<evidence type="ECO:0000313" key="3">
    <source>
        <dbReference type="Proteomes" id="UP000236220"/>
    </source>
</evidence>
<dbReference type="RefSeq" id="WP_103074364.1">
    <property type="nucleotide sequence ID" value="NZ_NPZB01000001.1"/>
</dbReference>
<keyword evidence="3" id="KW-1185">Reference proteome</keyword>
<keyword evidence="1" id="KW-0812">Transmembrane</keyword>
<dbReference type="OrthoDB" id="6057470at2"/>
<proteinExistence type="predicted"/>
<feature type="transmembrane region" description="Helical" evidence="1">
    <location>
        <begin position="247"/>
        <end position="270"/>
    </location>
</feature>
<keyword evidence="1" id="KW-1133">Transmembrane helix</keyword>
<feature type="transmembrane region" description="Helical" evidence="1">
    <location>
        <begin position="282"/>
        <end position="305"/>
    </location>
</feature>
<sequence length="316" mass="33948">MHSQLPLQLPKSGVTPALALARKALRIAKLLFTPIALVFLLYFVWESRESLCEVLARGNPWRLPIAVLLWSLMALLAPLFASVVFRAVGGRRFSYRQLATIHIANLPARYIPGGIWHTVGRAVAFSRLGIGKRDIAIFVLLENALAVGVAFALGGPLVALYRGLTGWGLAAALAGTSGILGLAILPWLLNYRLTTGRGSFHARDYLICTGIVAVSWCIGATAFVMFLTSFPDLAVHVSALEAGATYLFAWGMGFIAFFAPQGIGVFEVVAGDMISGTGSLKSAAALLAGFRLVILLSDALVWGAYQLGRMILRHRK</sequence>
<gene>
    <name evidence="2" type="ORF">Lysil_0928</name>
</gene>
<dbReference type="AlphaFoldDB" id="A0A2K1Q2N4"/>
<evidence type="ECO:0000313" key="2">
    <source>
        <dbReference type="EMBL" id="PNS09299.1"/>
    </source>
</evidence>
<feature type="transmembrane region" description="Helical" evidence="1">
    <location>
        <begin position="27"/>
        <end position="45"/>
    </location>
</feature>
<organism evidence="2 3">
    <name type="scientific">Solilutibacter silvestris</name>
    <dbReference type="NCBI Taxonomy" id="1645665"/>
    <lineage>
        <taxon>Bacteria</taxon>
        <taxon>Pseudomonadati</taxon>
        <taxon>Pseudomonadota</taxon>
        <taxon>Gammaproteobacteria</taxon>
        <taxon>Lysobacterales</taxon>
        <taxon>Lysobacteraceae</taxon>
        <taxon>Solilutibacter</taxon>
    </lineage>
</organism>
<feature type="transmembrane region" description="Helical" evidence="1">
    <location>
        <begin position="65"/>
        <end position="88"/>
    </location>
</feature>
<comment type="caution">
    <text evidence="2">The sequence shown here is derived from an EMBL/GenBank/DDBJ whole genome shotgun (WGS) entry which is preliminary data.</text>
</comment>
<keyword evidence="1" id="KW-0472">Membrane</keyword>
<feature type="transmembrane region" description="Helical" evidence="1">
    <location>
        <begin position="167"/>
        <end position="193"/>
    </location>
</feature>
<accession>A0A2K1Q2N4</accession>
<evidence type="ECO:0008006" key="4">
    <source>
        <dbReference type="Google" id="ProtNLM"/>
    </source>
</evidence>
<feature type="transmembrane region" description="Helical" evidence="1">
    <location>
        <begin position="135"/>
        <end position="161"/>
    </location>
</feature>
<feature type="transmembrane region" description="Helical" evidence="1">
    <location>
        <begin position="205"/>
        <end position="227"/>
    </location>
</feature>
<protein>
    <recommendedName>
        <fullName evidence="4">Flippase-like domain-containing protein</fullName>
    </recommendedName>
</protein>
<name>A0A2K1Q2N4_9GAMM</name>
<dbReference type="EMBL" id="NPZB01000001">
    <property type="protein sequence ID" value="PNS09299.1"/>
    <property type="molecule type" value="Genomic_DNA"/>
</dbReference>
<evidence type="ECO:0000256" key="1">
    <source>
        <dbReference type="SAM" id="Phobius"/>
    </source>
</evidence>
<dbReference type="Proteomes" id="UP000236220">
    <property type="component" value="Unassembled WGS sequence"/>
</dbReference>
<reference evidence="2 3" key="1">
    <citation type="submission" date="2017-08" db="EMBL/GenBank/DDBJ databases">
        <title>Lysobacter sylvestris genome.</title>
        <authorList>
            <person name="Zhang D.-C."/>
            <person name="Albuquerque L."/>
            <person name="Franca L."/>
            <person name="Froufe H.J.C."/>
            <person name="Barroso C."/>
            <person name="Egas C."/>
            <person name="Da Costa M."/>
            <person name="Margesin R."/>
        </authorList>
    </citation>
    <scope>NUCLEOTIDE SEQUENCE [LARGE SCALE GENOMIC DNA]</scope>
    <source>
        <strain evidence="2 3">AM20-91</strain>
    </source>
</reference>